<protein>
    <submittedName>
        <fullName evidence="3">DUF222 domain-containing protein</fullName>
    </submittedName>
</protein>
<reference evidence="3" key="1">
    <citation type="submission" date="2020-11" db="EMBL/GenBank/DDBJ databases">
        <title>Nocardioides sp. nov., isolated from Soil of Cynanchum wilfordii Hemsley rhizosphere.</title>
        <authorList>
            <person name="Lee J.-S."/>
            <person name="Suh M.K."/>
            <person name="Kim J.-S."/>
        </authorList>
    </citation>
    <scope>NUCLEOTIDE SEQUENCE</scope>
    <source>
        <strain evidence="3">KCTC 19275</strain>
    </source>
</reference>
<proteinExistence type="predicted"/>
<dbReference type="EMBL" id="JADKPN010000001">
    <property type="protein sequence ID" value="MBF4762211.1"/>
    <property type="molecule type" value="Genomic_DNA"/>
</dbReference>
<feature type="compositionally biased region" description="Polar residues" evidence="1">
    <location>
        <begin position="398"/>
        <end position="407"/>
    </location>
</feature>
<accession>A0A930VAW0</accession>
<feature type="region of interest" description="Disordered" evidence="1">
    <location>
        <begin position="387"/>
        <end position="407"/>
    </location>
</feature>
<dbReference type="Pfam" id="PF02720">
    <property type="entry name" value="DUF222"/>
    <property type="match status" value="1"/>
</dbReference>
<dbReference type="InterPro" id="IPR003870">
    <property type="entry name" value="DUF222"/>
</dbReference>
<gene>
    <name evidence="3" type="ORF">ISU07_03660</name>
</gene>
<keyword evidence="4" id="KW-1185">Reference proteome</keyword>
<evidence type="ECO:0000313" key="3">
    <source>
        <dbReference type="EMBL" id="MBF4762211.1"/>
    </source>
</evidence>
<dbReference type="InterPro" id="IPR003615">
    <property type="entry name" value="HNH_nuc"/>
</dbReference>
<dbReference type="CDD" id="cd00085">
    <property type="entry name" value="HNHc"/>
    <property type="match status" value="1"/>
</dbReference>
<evidence type="ECO:0000259" key="2">
    <source>
        <dbReference type="Pfam" id="PF02720"/>
    </source>
</evidence>
<sequence length="407" mass="44625">MSSTYAAPLDAVEHALDDLATIAPDYRSTGEKKDALVRLSRIMARVEAERIRILAVAEDIAVEAGARSTAHWLAAETRDGIGQVRLREKIAHHPGTRIVEAMGHGTVQVAQAREIVDALQRLPKNLDPELREKGEAYLISEAAHFGPPELRRLGARLLEVIAPEDADQAEYQRLLAEDRRARAVTRLTFRDRGDGSGDLHARIPMPVLNRLRTYLEAYTAPRRGPLGGVLGDEIDQLPASRRGGEAFCALLENLPTNRLPKHGGTATSVMVTIDLESLRSGTGTAETSTGDRLTADQTRRLACQAGIIPVVLGGKGEILDLGRSKRLFTGPQRKAMALRDRGCTAEGCTIPAAWTEAHHFRQPWSKGGRTDLADGKLLCPFHHHRAHDPGWDTHHHPNGSTTFHRRT</sequence>
<dbReference type="AlphaFoldDB" id="A0A930VAW0"/>
<name>A0A930VAW0_9ACTN</name>
<feature type="domain" description="DUF222" evidence="2">
    <location>
        <begin position="56"/>
        <end position="340"/>
    </location>
</feature>
<evidence type="ECO:0000256" key="1">
    <source>
        <dbReference type="SAM" id="MobiDB-lite"/>
    </source>
</evidence>
<evidence type="ECO:0000313" key="4">
    <source>
        <dbReference type="Proteomes" id="UP000640489"/>
    </source>
</evidence>
<dbReference type="Proteomes" id="UP000640489">
    <property type="component" value="Unassembled WGS sequence"/>
</dbReference>
<organism evidence="3 4">
    <name type="scientific">Nocardioides islandensis</name>
    <dbReference type="NCBI Taxonomy" id="433663"/>
    <lineage>
        <taxon>Bacteria</taxon>
        <taxon>Bacillati</taxon>
        <taxon>Actinomycetota</taxon>
        <taxon>Actinomycetes</taxon>
        <taxon>Propionibacteriales</taxon>
        <taxon>Nocardioidaceae</taxon>
        <taxon>Nocardioides</taxon>
    </lineage>
</organism>
<comment type="caution">
    <text evidence="3">The sequence shown here is derived from an EMBL/GenBank/DDBJ whole genome shotgun (WGS) entry which is preliminary data.</text>
</comment>
<dbReference type="RefSeq" id="WP_194705351.1">
    <property type="nucleotide sequence ID" value="NZ_JADKPN010000001.1"/>
</dbReference>